<dbReference type="InterPro" id="IPR017850">
    <property type="entry name" value="Alkaline_phosphatase_core_sf"/>
</dbReference>
<gene>
    <name evidence="2" type="ORF">HNQ41_000769</name>
</gene>
<feature type="transmembrane region" description="Helical" evidence="1">
    <location>
        <begin position="491"/>
        <end position="513"/>
    </location>
</feature>
<dbReference type="Proteomes" id="UP000551878">
    <property type="component" value="Unassembled WGS sequence"/>
</dbReference>
<feature type="transmembrane region" description="Helical" evidence="1">
    <location>
        <begin position="408"/>
        <end position="426"/>
    </location>
</feature>
<evidence type="ECO:0000256" key="1">
    <source>
        <dbReference type="SAM" id="Phobius"/>
    </source>
</evidence>
<dbReference type="SUPFAM" id="SSF53649">
    <property type="entry name" value="Alkaline phosphatase-like"/>
    <property type="match status" value="1"/>
</dbReference>
<feature type="transmembrane region" description="Helical" evidence="1">
    <location>
        <begin position="670"/>
        <end position="689"/>
    </location>
</feature>
<keyword evidence="1" id="KW-1133">Transmembrane helix</keyword>
<feature type="transmembrane region" description="Helical" evidence="1">
    <location>
        <begin position="466"/>
        <end position="484"/>
    </location>
</feature>
<feature type="transmembrane region" description="Helical" evidence="1">
    <location>
        <begin position="438"/>
        <end position="460"/>
    </location>
</feature>
<dbReference type="AlphaFoldDB" id="A0A840QML6"/>
<dbReference type="EMBL" id="JACHHB010000002">
    <property type="protein sequence ID" value="MBB5172625.1"/>
    <property type="molecule type" value="Genomic_DNA"/>
</dbReference>
<sequence>MDMSENFTYLSTRGLKSSAKYIFIVYLLLTIVVLSMFHPLNAFANGEEDVDNDTIQTVLFLVPSFSFQELDALVSQEKSDSIWQKGGTVAVNTRPDGEYSYLNSMVSLSSGSLAVGVKGWNGFQQDELIENQRASHVYQQWTGRSPTKPLIHPHIDALMGKNAATNYRAPVGELGERLQTSGVNTAVTGHSDTSEEEIRYGSLFIVDKNGEAEGSFDGTVDNDAVHASFGQQMNEDLVMEWLNEQISQANDEGTDGLYVIEWGDFHRLFEQKADMNDSHFEQRLVDEEERLVSILSRLIDTDHLRVLFLSPMMHGEAYQNGEQLAPLWYWGEARDEVLSIYSSTTRRDDLVSNRDIAATLYDWYDVAPPEMVTGKPLSTEAVSTINYEVMKEDREHMFTVFKERGSVLSLYISVLVVSLIAVRILMWLRPRSIFWQRLMTYMLAAASSSPFWFLVTGPIVSHVSMMVYFILILLVSLLTSWLVVTFTKHPVISVCFLSFLALTIDLLIGGVLIRQSFLGYDPIIGARYYGIGNELAGVFIVSGWFMLFPILQREGAKLSKTLIVGVTLTTQVILLAASPFGANAGASLSAAVMSTYILYRFTNRDKKPQLLIVSSVLFIGAFFLLYLLNTMTSSSTHVSEAFHRLFSGDFASIFDIIKRKLAVNVRIFQYSHWTQLFVTTYVLIGWSVWKQRKQKNDHLQTRMIQAAIVASIALLFLNDSGVVAASTSMFITLNVHYVWKLRVDIEETGVIKNTTS</sequence>
<feature type="transmembrane region" description="Helical" evidence="1">
    <location>
        <begin position="582"/>
        <end position="599"/>
    </location>
</feature>
<feature type="transmembrane region" description="Helical" evidence="1">
    <location>
        <begin position="21"/>
        <end position="40"/>
    </location>
</feature>
<keyword evidence="3" id="KW-1185">Reference proteome</keyword>
<proteinExistence type="predicted"/>
<evidence type="ECO:0000313" key="2">
    <source>
        <dbReference type="EMBL" id="MBB5172625.1"/>
    </source>
</evidence>
<feature type="transmembrane region" description="Helical" evidence="1">
    <location>
        <begin position="558"/>
        <end position="576"/>
    </location>
</feature>
<name>A0A840QML6_9BACI</name>
<feature type="transmembrane region" description="Helical" evidence="1">
    <location>
        <begin position="611"/>
        <end position="628"/>
    </location>
</feature>
<keyword evidence="1" id="KW-0472">Membrane</keyword>
<organism evidence="2 3">
    <name type="scientific">Texcoconibacillus texcoconensis</name>
    <dbReference type="NCBI Taxonomy" id="1095777"/>
    <lineage>
        <taxon>Bacteria</taxon>
        <taxon>Bacillati</taxon>
        <taxon>Bacillota</taxon>
        <taxon>Bacilli</taxon>
        <taxon>Bacillales</taxon>
        <taxon>Bacillaceae</taxon>
        <taxon>Texcoconibacillus</taxon>
    </lineage>
</organism>
<keyword evidence="1" id="KW-0812">Transmembrane</keyword>
<protein>
    <submittedName>
        <fullName evidence="2">Uncharacterized protein</fullName>
    </submittedName>
</protein>
<reference evidence="2 3" key="1">
    <citation type="submission" date="2020-08" db="EMBL/GenBank/DDBJ databases">
        <title>Genomic Encyclopedia of Type Strains, Phase IV (KMG-IV): sequencing the most valuable type-strain genomes for metagenomic binning, comparative biology and taxonomic classification.</title>
        <authorList>
            <person name="Goeker M."/>
        </authorList>
    </citation>
    <scope>NUCLEOTIDE SEQUENCE [LARGE SCALE GENOMIC DNA]</scope>
    <source>
        <strain evidence="2 3">DSM 24696</strain>
    </source>
</reference>
<accession>A0A840QML6</accession>
<feature type="transmembrane region" description="Helical" evidence="1">
    <location>
        <begin position="528"/>
        <end position="551"/>
    </location>
</feature>
<comment type="caution">
    <text evidence="2">The sequence shown here is derived from an EMBL/GenBank/DDBJ whole genome shotgun (WGS) entry which is preliminary data.</text>
</comment>
<evidence type="ECO:0000313" key="3">
    <source>
        <dbReference type="Proteomes" id="UP000551878"/>
    </source>
</evidence>
<dbReference type="RefSeq" id="WP_184663067.1">
    <property type="nucleotide sequence ID" value="NZ_JACHHB010000002.1"/>
</dbReference>